<name>A0A914HM05_GLORO</name>
<dbReference type="InterPro" id="IPR041793">
    <property type="entry name" value="MyoVII_FERM_C1"/>
</dbReference>
<evidence type="ECO:0000256" key="1">
    <source>
        <dbReference type="ARBA" id="ARBA00004496"/>
    </source>
</evidence>
<dbReference type="PANTHER" id="PTHR22692:SF33">
    <property type="entry name" value="MYOSIN"/>
    <property type="match status" value="1"/>
</dbReference>
<keyword evidence="3" id="KW-0963">Cytoplasm</keyword>
<evidence type="ECO:0000256" key="10">
    <source>
        <dbReference type="PROSITE-ProRule" id="PRU00782"/>
    </source>
</evidence>
<dbReference type="InterPro" id="IPR001609">
    <property type="entry name" value="Myosin_head_motor_dom-like"/>
</dbReference>
<dbReference type="Gene3D" id="1.20.5.190">
    <property type="match status" value="1"/>
</dbReference>
<feature type="domain" description="MyTH4" evidence="12">
    <location>
        <begin position="1650"/>
        <end position="1809"/>
    </location>
</feature>
<dbReference type="Proteomes" id="UP000887572">
    <property type="component" value="Unplaced"/>
</dbReference>
<dbReference type="SMART" id="SM00015">
    <property type="entry name" value="IQ"/>
    <property type="match status" value="4"/>
</dbReference>
<protein>
    <submittedName>
        <fullName evidence="15">Uncharacterized protein</fullName>
    </submittedName>
</protein>
<dbReference type="WBParaSite" id="Gr19_v10_g2730.t1">
    <property type="protein sequence ID" value="Gr19_v10_g2730.t1"/>
    <property type="gene ID" value="Gr19_v10_g2730"/>
</dbReference>
<dbReference type="GO" id="GO:0003774">
    <property type="term" value="F:cytoskeletal motor activity"/>
    <property type="evidence" value="ECO:0007669"/>
    <property type="project" value="UniProtKB-UniRule"/>
</dbReference>
<organism evidence="14 15">
    <name type="scientific">Globodera rostochiensis</name>
    <name type="common">Golden nematode worm</name>
    <name type="synonym">Heterodera rostochiensis</name>
    <dbReference type="NCBI Taxonomy" id="31243"/>
    <lineage>
        <taxon>Eukaryota</taxon>
        <taxon>Metazoa</taxon>
        <taxon>Ecdysozoa</taxon>
        <taxon>Nematoda</taxon>
        <taxon>Chromadorea</taxon>
        <taxon>Rhabditida</taxon>
        <taxon>Tylenchina</taxon>
        <taxon>Tylenchomorpha</taxon>
        <taxon>Tylenchoidea</taxon>
        <taxon>Heteroderidae</taxon>
        <taxon>Heteroderinae</taxon>
        <taxon>Globodera</taxon>
    </lineage>
</organism>
<feature type="domain" description="MyTH4" evidence="12">
    <location>
        <begin position="987"/>
        <end position="1195"/>
    </location>
</feature>
<dbReference type="Gene3D" id="1.20.80.10">
    <property type="match status" value="2"/>
</dbReference>
<dbReference type="GO" id="GO:0005737">
    <property type="term" value="C:cytoplasm"/>
    <property type="evidence" value="ECO:0007669"/>
    <property type="project" value="UniProtKB-SubCell"/>
</dbReference>
<keyword evidence="8 10" id="KW-0505">Motor protein</keyword>
<comment type="similarity">
    <text evidence="2 10">Belongs to the TRAFAC class myosin-kinesin ATPase superfamily. Myosin family.</text>
</comment>
<dbReference type="InterPro" id="IPR036961">
    <property type="entry name" value="Kinesin_motor_dom_sf"/>
</dbReference>
<dbReference type="Gene3D" id="2.30.29.30">
    <property type="entry name" value="Pleckstrin-homology domain (PH domain)/Phosphotyrosine-binding domain (PTB)"/>
    <property type="match status" value="1"/>
</dbReference>
<dbReference type="InterPro" id="IPR027417">
    <property type="entry name" value="P-loop_NTPase"/>
</dbReference>
<dbReference type="Pfam" id="PF21989">
    <property type="entry name" value="RA_2"/>
    <property type="match status" value="1"/>
</dbReference>
<dbReference type="CDD" id="cd14473">
    <property type="entry name" value="FERM_B-lobe"/>
    <property type="match status" value="1"/>
</dbReference>
<comment type="caution">
    <text evidence="10">Lacks conserved residue(s) required for the propagation of feature annotation.</text>
</comment>
<evidence type="ECO:0000256" key="9">
    <source>
        <dbReference type="ARBA" id="ARBA00023203"/>
    </source>
</evidence>
<dbReference type="Pfam" id="PF00373">
    <property type="entry name" value="FERM_M"/>
    <property type="match status" value="1"/>
</dbReference>
<keyword evidence="14" id="KW-1185">Reference proteome</keyword>
<dbReference type="Gene3D" id="3.10.20.90">
    <property type="entry name" value="Phosphatidylinositol 3-kinase Catalytic Subunit, Chain A, domain 1"/>
    <property type="match status" value="1"/>
</dbReference>
<feature type="domain" description="Myosin motor" evidence="13">
    <location>
        <begin position="79"/>
        <end position="799"/>
    </location>
</feature>
<dbReference type="Pfam" id="PF00063">
    <property type="entry name" value="Myosin_head"/>
    <property type="match status" value="1"/>
</dbReference>
<dbReference type="SMART" id="SM00139">
    <property type="entry name" value="MyTH4"/>
    <property type="match status" value="2"/>
</dbReference>
<dbReference type="InterPro" id="IPR038185">
    <property type="entry name" value="MyTH4_dom_sf"/>
</dbReference>
<dbReference type="InterPro" id="IPR014352">
    <property type="entry name" value="FERM/acyl-CoA-bd_prot_sf"/>
</dbReference>
<dbReference type="PANTHER" id="PTHR22692">
    <property type="entry name" value="MYOSIN VII, XV"/>
    <property type="match status" value="1"/>
</dbReference>
<evidence type="ECO:0000256" key="2">
    <source>
        <dbReference type="ARBA" id="ARBA00008314"/>
    </source>
</evidence>
<dbReference type="Gene3D" id="1.25.40.530">
    <property type="entry name" value="MyTH4 domain"/>
    <property type="match status" value="2"/>
</dbReference>
<evidence type="ECO:0000259" key="13">
    <source>
        <dbReference type="PROSITE" id="PS51456"/>
    </source>
</evidence>
<keyword evidence="4" id="KW-0677">Repeat</keyword>
<evidence type="ECO:0000313" key="14">
    <source>
        <dbReference type="Proteomes" id="UP000887572"/>
    </source>
</evidence>
<evidence type="ECO:0000256" key="3">
    <source>
        <dbReference type="ARBA" id="ARBA00022490"/>
    </source>
</evidence>
<reference evidence="15" key="1">
    <citation type="submission" date="2022-11" db="UniProtKB">
        <authorList>
            <consortium name="WormBaseParasite"/>
        </authorList>
    </citation>
    <scope>IDENTIFICATION</scope>
</reference>
<dbReference type="Gene3D" id="1.10.10.820">
    <property type="match status" value="1"/>
</dbReference>
<dbReference type="Pfam" id="PF00784">
    <property type="entry name" value="MyTH4"/>
    <property type="match status" value="2"/>
</dbReference>
<dbReference type="PRINTS" id="PR00193">
    <property type="entry name" value="MYOSINHEAVY"/>
</dbReference>
<dbReference type="Pfam" id="PF21998">
    <property type="entry name" value="FERM_C1_MyoVII"/>
    <property type="match status" value="1"/>
</dbReference>
<dbReference type="SUPFAM" id="SSF54236">
    <property type="entry name" value="Ubiquitin-like"/>
    <property type="match status" value="1"/>
</dbReference>
<dbReference type="PROSITE" id="PS51456">
    <property type="entry name" value="MYOSIN_MOTOR"/>
    <property type="match status" value="1"/>
</dbReference>
<dbReference type="SMART" id="SM00242">
    <property type="entry name" value="MYSc"/>
    <property type="match status" value="1"/>
</dbReference>
<evidence type="ECO:0000313" key="15">
    <source>
        <dbReference type="WBParaSite" id="Gr19_v10_g2730.t1"/>
    </source>
</evidence>
<keyword evidence="7 10" id="KW-0518">Myosin</keyword>
<evidence type="ECO:0000256" key="8">
    <source>
        <dbReference type="ARBA" id="ARBA00023175"/>
    </source>
</evidence>
<sequence length="2035" mass="232015">MEEVLHISKGDFLWLDTANHGGNGVAIGARVLSVFCDNRSPVGERRILLMDDDGKKIEVNSADLYRNFNARSMHPTSIQVVEDLLHLREPHEAAIMRNLQIRHREGINYTFIGQRILLALRPIDNKMTNSFKQFNALYSSHSPLELPPHIFSIGADLLQKMGKNYWTDEDESTHSLPNNCCVVFSGECGSGKSANTRHLLNFMAENAAGPMMDEKLKAIHLLLDAFGNAKTASNLNGTRTGKCWELHFSDQNGKAKLNSANIEHFFLEKGRIVDASIWPENQSNFHIFYSLMAGLSQKQKLDFGHSAADQAKNYHFLDRNKNVNISDPPTDLSEICSALRTLLFKETEIDSILRILSAILHLGNLRFDVISTGDGIERVEVNDRKNIGRICTILKLDESNLLCALTTKRTLLKNGESFAAAASLDVRGALDARDCIVRECYSKLVGQIVTKANGTLGGRRKEPNPSGIICLVDFPGIETNFEVENNFEQLCINYTSECLQQFFIRRIFKFEQSEYEAQGLPGWAFGSIGFSDNWPILDMLAVNSLSLMAVIDDASCAPNATDDEALERLHNAQQRNGQHFFLSPKSRLCAQFVVCHYTGQVAYRVKGMLAKNRNQFAHQLRLLFLGSQLKFVQRLFELPAQNGGNEWITENEGTFAQLRQQTLANCCRLKMDALMGRLEHCAEAYFVRCIRPNDSAGGEKHFDRPAVLRQMRQLDLLAVVEQCLAGFSAKFEFANFVSRYRILVQNFSALRKCHCVQETRAICQQIFEANGFNGPPVAFGKTKIFLKAEGHLMLEQLRKERLQRCAVLVQKYLRGWAQFRQFERLRWAAIVFQKNWRTFAQQRNYQKLINGFTRLQSLVRAHHSVLRFRQLHANIVQLQAHCRAVLLRHQLYSERTREDRRRAMNLRLEEGQKVAAEPPALFLHAVEFEAGRDCVKNLCGGICVRFDGPMLAQLEGKSWSIDVELANFKWEKFMLAYFQNFSMFHNNCRRPIHRALLAQKYEMDEICATAIWCRVQELMGNAFGQKKIKLKSKDKVPIMLRLSAMFGKNYNSAALKQLKYAVLKYSNSIMEDGTPSLLDNILICCGEESALDKIQLIVGIGILRAKLRDEIFCQICTQIGQNPSERSKARGWTLLTLCAACFSPSAQLWPYLLNFVLRFAPTRHIFCRIERSLTRIRRFGARKEPPIEAELFSSIFGDSQMFVPIQLADGRVIPLQIIDAIASLEAKSERNWRILFRKELFRAYESDCADAVAIDLAYRQIVHGIHSMEYPCKKEEDLFTLTAQQHFIDIHGNCEVDVKFLEEQLEEMLPIETLNKKENDEENIEIERQRWVQLIMHTFRKKVVKDGIAPSVEFVKCQVIEFARIHWPIIFSRFFHLNKFSGPHLPCNQISLAVNSDGLILFDPPRQNQFAEFAFAQISAVSHSHSKRAGAQSISVQLLNGDRFTFQSPRSPELALLINQILHQLRLKSLYAVALQNSSAGNAFEYARGDLLILNVPFGEQTPNDWITYLFIFLVENAHIGMHGKIALNAVHILTTAVMPTAEELGSLLTPSSHEVEEAFLSTEPTENGIVPFHSAITRLYDEYSSAAFWTFHFDFGQRMRHPPPHNLEKFAADNFRKAELFKAFAGRSEDSSIYSFSGSVEGHSDLWRHSPKPLKAPLLKRLNAGGRDEIVQQSICSYSHILMYMFDQQPMLAPAPPQHSPLEHTDAIFEAPLKHEILRDETYCQLMKQLTLNPNAISEERGWELMWLCLGLFSPSAGLLSELSLFLRSRPYPMAVDCAGRLEKTIGNVRPFSFRQCPPHQVEVEAIQHRHTQIFHKIHLPNGSHANVEVESWSVAKEICERIASTIGLYSAFGLFLFVKVGEKVVCIPPEEHFFDFIHQLQKWARKTFLRQNGDAQQNEQFAYKVHFMRKVWLDVVPGQDLRQDLIFHYYQELPKYLRGYHAIGKKDAAQIGALILRAQTKDGKQPPLTHIQHILHQLIPKDFLKAHSLAEWKRQISAEFADPEMPKSPADAKMAFLRRISLEPTFGSAFFEA</sequence>
<dbReference type="Gene3D" id="6.20.240.20">
    <property type="match status" value="1"/>
</dbReference>
<evidence type="ECO:0000256" key="5">
    <source>
        <dbReference type="ARBA" id="ARBA00022741"/>
    </source>
</evidence>
<evidence type="ECO:0000259" key="12">
    <source>
        <dbReference type="PROSITE" id="PS51016"/>
    </source>
</evidence>
<dbReference type="InterPro" id="IPR000857">
    <property type="entry name" value="MyTH4_dom"/>
</dbReference>
<dbReference type="InterPro" id="IPR051567">
    <property type="entry name" value="Unconventional_Myosin_ATPase"/>
</dbReference>
<dbReference type="InterPro" id="IPR029071">
    <property type="entry name" value="Ubiquitin-like_domsf"/>
</dbReference>
<dbReference type="InterPro" id="IPR035963">
    <property type="entry name" value="FERM_2"/>
</dbReference>
<dbReference type="Gene3D" id="2.30.30.40">
    <property type="entry name" value="SH3 Domains"/>
    <property type="match status" value="1"/>
</dbReference>
<dbReference type="InterPro" id="IPR000299">
    <property type="entry name" value="FERM_domain"/>
</dbReference>
<dbReference type="GO" id="GO:0016459">
    <property type="term" value="C:myosin complex"/>
    <property type="evidence" value="ECO:0007669"/>
    <property type="project" value="UniProtKB-KW"/>
</dbReference>
<evidence type="ECO:0000256" key="4">
    <source>
        <dbReference type="ARBA" id="ARBA00022737"/>
    </source>
</evidence>
<dbReference type="InterPro" id="IPR011993">
    <property type="entry name" value="PH-like_dom_sf"/>
</dbReference>
<dbReference type="SUPFAM" id="SSF52540">
    <property type="entry name" value="P-loop containing nucleoside triphosphate hydrolases"/>
    <property type="match status" value="1"/>
</dbReference>
<keyword evidence="6 10" id="KW-0067">ATP-binding</keyword>
<evidence type="ECO:0000256" key="6">
    <source>
        <dbReference type="ARBA" id="ARBA00022840"/>
    </source>
</evidence>
<feature type="domain" description="FERM" evidence="11">
    <location>
        <begin position="1815"/>
        <end position="2035"/>
    </location>
</feature>
<evidence type="ECO:0000256" key="7">
    <source>
        <dbReference type="ARBA" id="ARBA00023123"/>
    </source>
</evidence>
<dbReference type="GO" id="GO:0003779">
    <property type="term" value="F:actin binding"/>
    <property type="evidence" value="ECO:0007669"/>
    <property type="project" value="UniProtKB-KW"/>
</dbReference>
<feature type="binding site" evidence="10">
    <location>
        <begin position="186"/>
        <end position="193"/>
    </location>
    <ligand>
        <name>ATP</name>
        <dbReference type="ChEBI" id="CHEBI:30616"/>
    </ligand>
</feature>
<dbReference type="Gene3D" id="3.40.850.10">
    <property type="entry name" value="Kinesin motor domain"/>
    <property type="match status" value="1"/>
</dbReference>
<evidence type="ECO:0000259" key="11">
    <source>
        <dbReference type="PROSITE" id="PS50057"/>
    </source>
</evidence>
<dbReference type="InterPro" id="IPR000048">
    <property type="entry name" value="IQ_motif_EF-hand-BS"/>
</dbReference>
<dbReference type="InterPro" id="IPR019749">
    <property type="entry name" value="Band_41_domain"/>
</dbReference>
<proteinExistence type="inferred from homology"/>
<dbReference type="Gene3D" id="1.20.120.720">
    <property type="entry name" value="Myosin VI head, motor domain, U50 subdomain"/>
    <property type="match status" value="1"/>
</dbReference>
<keyword evidence="9 10" id="KW-0009">Actin-binding</keyword>
<comment type="subcellular location">
    <subcellularLocation>
        <location evidence="1">Cytoplasm</location>
    </subcellularLocation>
</comment>
<dbReference type="GO" id="GO:0005524">
    <property type="term" value="F:ATP binding"/>
    <property type="evidence" value="ECO:0007669"/>
    <property type="project" value="UniProtKB-UniRule"/>
</dbReference>
<dbReference type="PROSITE" id="PS50057">
    <property type="entry name" value="FERM_3"/>
    <property type="match status" value="1"/>
</dbReference>
<dbReference type="SMART" id="SM00295">
    <property type="entry name" value="B41"/>
    <property type="match status" value="1"/>
</dbReference>
<dbReference type="InterPro" id="IPR019748">
    <property type="entry name" value="FERM_central"/>
</dbReference>
<dbReference type="SUPFAM" id="SSF47031">
    <property type="entry name" value="Second domain of FERM"/>
    <property type="match status" value="2"/>
</dbReference>
<accession>A0A914HM05</accession>
<dbReference type="PROSITE" id="PS51016">
    <property type="entry name" value="MYTH4"/>
    <property type="match status" value="2"/>
</dbReference>
<keyword evidence="5 10" id="KW-0547">Nucleotide-binding</keyword>
<dbReference type="Gene3D" id="1.20.58.530">
    <property type="match status" value="1"/>
</dbReference>